<dbReference type="EMBL" id="GBRH01279685">
    <property type="protein sequence ID" value="JAD18210.1"/>
    <property type="molecule type" value="Transcribed_RNA"/>
</dbReference>
<evidence type="ECO:0000313" key="1">
    <source>
        <dbReference type="EMBL" id="JAD18210.1"/>
    </source>
</evidence>
<reference evidence="1" key="1">
    <citation type="submission" date="2014-09" db="EMBL/GenBank/DDBJ databases">
        <authorList>
            <person name="Magalhaes I.L.F."/>
            <person name="Oliveira U."/>
            <person name="Santos F.R."/>
            <person name="Vidigal T.H.D.A."/>
            <person name="Brescovit A.D."/>
            <person name="Santos A.J."/>
        </authorList>
    </citation>
    <scope>NUCLEOTIDE SEQUENCE</scope>
    <source>
        <tissue evidence="1">Shoot tissue taken approximately 20 cm above the soil surface</tissue>
    </source>
</reference>
<organism evidence="1">
    <name type="scientific">Arundo donax</name>
    <name type="common">Giant reed</name>
    <name type="synonym">Donax arundinaceus</name>
    <dbReference type="NCBI Taxonomy" id="35708"/>
    <lineage>
        <taxon>Eukaryota</taxon>
        <taxon>Viridiplantae</taxon>
        <taxon>Streptophyta</taxon>
        <taxon>Embryophyta</taxon>
        <taxon>Tracheophyta</taxon>
        <taxon>Spermatophyta</taxon>
        <taxon>Magnoliopsida</taxon>
        <taxon>Liliopsida</taxon>
        <taxon>Poales</taxon>
        <taxon>Poaceae</taxon>
        <taxon>PACMAD clade</taxon>
        <taxon>Arundinoideae</taxon>
        <taxon>Arundineae</taxon>
        <taxon>Arundo</taxon>
    </lineage>
</organism>
<accession>A0A0A8Y009</accession>
<proteinExistence type="predicted"/>
<name>A0A0A8Y009_ARUDO</name>
<dbReference type="AlphaFoldDB" id="A0A0A8Y009"/>
<sequence>MGKTAFETTSWSYLDGNVEFMGQFRV</sequence>
<reference evidence="1" key="2">
    <citation type="journal article" date="2015" name="Data Brief">
        <title>Shoot transcriptome of the giant reed, Arundo donax.</title>
        <authorList>
            <person name="Barrero R.A."/>
            <person name="Guerrero F.D."/>
            <person name="Moolhuijzen P."/>
            <person name="Goolsby J.A."/>
            <person name="Tidwell J."/>
            <person name="Bellgard S.E."/>
            <person name="Bellgard M.I."/>
        </authorList>
    </citation>
    <scope>NUCLEOTIDE SEQUENCE</scope>
    <source>
        <tissue evidence="1">Shoot tissue taken approximately 20 cm above the soil surface</tissue>
    </source>
</reference>
<protein>
    <submittedName>
        <fullName evidence="1">Uncharacterized protein</fullName>
    </submittedName>
</protein>